<evidence type="ECO:0000313" key="2">
    <source>
        <dbReference type="Proteomes" id="UP000250416"/>
    </source>
</evidence>
<name>A0AAE8T0Q8_BURCE</name>
<organism evidence="1 2">
    <name type="scientific">Burkholderia cepacia</name>
    <name type="common">Pseudomonas cepacia</name>
    <dbReference type="NCBI Taxonomy" id="292"/>
    <lineage>
        <taxon>Bacteria</taxon>
        <taxon>Pseudomonadati</taxon>
        <taxon>Pseudomonadota</taxon>
        <taxon>Betaproteobacteria</taxon>
        <taxon>Burkholderiales</taxon>
        <taxon>Burkholderiaceae</taxon>
        <taxon>Burkholderia</taxon>
        <taxon>Burkholderia cepacia complex</taxon>
    </lineage>
</organism>
<sequence>MSFAPLAIPSLDDVPASYTIGVGRTFARELTLSLLDTHVITEADLEKRPKSELELASRALSRRWTHITDGMRYFDWQLHIDPKPDGSFYHYPETPDSLWASIRTADGPVSCRHVYIRDGIQALENVRAGLGQTVLAALYDAFRMLPFSITPGYALGMAEWLYWYGEADESLALEEMMACYDVKSVDELKSVTDVFTRSEFFNAMPEWVALPKRVLTRRQVQIAAQRDDYAQEVVEAMDSLWNIVHFYGPFADLRSEDIGADPIDFALLVRWSDDDEITRVVDDFLHQAADGDYVTAGSVTPLKIVGDEFANWLKAMESTALLAKAVERVLALFEARERQLSRIMVRV</sequence>
<accession>A0AAE8T0Q8</accession>
<dbReference type="RefSeq" id="WP_111996841.1">
    <property type="nucleotide sequence ID" value="NZ_UARD01000001.1"/>
</dbReference>
<dbReference type="EMBL" id="UARD01000001">
    <property type="protein sequence ID" value="SPV11634.1"/>
    <property type="molecule type" value="Genomic_DNA"/>
</dbReference>
<dbReference type="AlphaFoldDB" id="A0AAE8T0Q8"/>
<dbReference type="Proteomes" id="UP000250416">
    <property type="component" value="Unassembled WGS sequence"/>
</dbReference>
<reference evidence="1 2" key="1">
    <citation type="submission" date="2018-06" db="EMBL/GenBank/DDBJ databases">
        <authorList>
            <consortium name="Pathogen Informatics"/>
            <person name="Doyle S."/>
        </authorList>
    </citation>
    <scope>NUCLEOTIDE SEQUENCE [LARGE SCALE GENOMIC DNA]</scope>
    <source>
        <strain evidence="1 2">NCTC10661</strain>
    </source>
</reference>
<proteinExistence type="predicted"/>
<protein>
    <submittedName>
        <fullName evidence="1">PRTRC system protein F</fullName>
    </submittedName>
</protein>
<gene>
    <name evidence="1" type="ORF">NCTC10661_00229</name>
</gene>
<dbReference type="InterPro" id="IPR022283">
    <property type="entry name" value="PRTRC_protein-F"/>
</dbReference>
<comment type="caution">
    <text evidence="1">The sequence shown here is derived from an EMBL/GenBank/DDBJ whole genome shotgun (WGS) entry which is preliminary data.</text>
</comment>
<evidence type="ECO:0000313" key="1">
    <source>
        <dbReference type="EMBL" id="SPV11634.1"/>
    </source>
</evidence>
<dbReference type="NCBIfam" id="TIGR03742">
    <property type="entry name" value="PRTRC_F"/>
    <property type="match status" value="1"/>
</dbReference>